<protein>
    <submittedName>
        <fullName evidence="1">Uncharacterized protein</fullName>
    </submittedName>
</protein>
<accession>A0A411PEW8</accession>
<sequence>MDLAKQMQLALTIVLALLVIVYGAFWKFARDEVYFLCGNFHIGVSERSVLRQLDTAELSRYSIVPTYTGSTITFSSPINFSFYQCVINLDVHGQVKQAQFI</sequence>
<keyword evidence="2" id="KW-1185">Reference proteome</keyword>
<proteinExistence type="predicted"/>
<dbReference type="OrthoDB" id="6332464at2"/>
<dbReference type="Proteomes" id="UP000291106">
    <property type="component" value="Chromosome"/>
</dbReference>
<gene>
    <name evidence="1" type="ORF">EXU30_04710</name>
</gene>
<dbReference type="AlphaFoldDB" id="A0A411PEW8"/>
<evidence type="ECO:0000313" key="1">
    <source>
        <dbReference type="EMBL" id="QBF82083.1"/>
    </source>
</evidence>
<evidence type="ECO:0000313" key="2">
    <source>
        <dbReference type="Proteomes" id="UP000291106"/>
    </source>
</evidence>
<dbReference type="KEGG" id="smai:EXU30_04710"/>
<reference evidence="1 2" key="1">
    <citation type="submission" date="2019-02" db="EMBL/GenBank/DDBJ databases">
        <title>Shewanella sp. D4-2 isolated from Dokdo Island.</title>
        <authorList>
            <person name="Baek K."/>
        </authorList>
    </citation>
    <scope>NUCLEOTIDE SEQUENCE [LARGE SCALE GENOMIC DNA]</scope>
    <source>
        <strain evidence="1 2">D4-2</strain>
    </source>
</reference>
<dbReference type="EMBL" id="CP036200">
    <property type="protein sequence ID" value="QBF82083.1"/>
    <property type="molecule type" value="Genomic_DNA"/>
</dbReference>
<organism evidence="1 2">
    <name type="scientific">Shewanella maritima</name>
    <dbReference type="NCBI Taxonomy" id="2520507"/>
    <lineage>
        <taxon>Bacteria</taxon>
        <taxon>Pseudomonadati</taxon>
        <taxon>Pseudomonadota</taxon>
        <taxon>Gammaproteobacteria</taxon>
        <taxon>Alteromonadales</taxon>
        <taxon>Shewanellaceae</taxon>
        <taxon>Shewanella</taxon>
    </lineage>
</organism>
<dbReference type="RefSeq" id="WP_130598056.1">
    <property type="nucleotide sequence ID" value="NZ_CP036200.1"/>
</dbReference>
<name>A0A411PEW8_9GAMM</name>